<dbReference type="Gene3D" id="1.10.260.40">
    <property type="entry name" value="lambda repressor-like DNA-binding domains"/>
    <property type="match status" value="1"/>
</dbReference>
<feature type="region of interest" description="Disordered" evidence="1">
    <location>
        <begin position="1"/>
        <end position="22"/>
    </location>
</feature>
<dbReference type="Pfam" id="PF12900">
    <property type="entry name" value="Pyridox_ox_2"/>
    <property type="match status" value="1"/>
</dbReference>
<dbReference type="PROSITE" id="PS50943">
    <property type="entry name" value="HTH_CROC1"/>
    <property type="match status" value="1"/>
</dbReference>
<reference evidence="3 4" key="1">
    <citation type="submission" date="2024-10" db="EMBL/GenBank/DDBJ databases">
        <title>The Natural Products Discovery Center: Release of the First 8490 Sequenced Strains for Exploring Actinobacteria Biosynthetic Diversity.</title>
        <authorList>
            <person name="Kalkreuter E."/>
            <person name="Kautsar S.A."/>
            <person name="Yang D."/>
            <person name="Bader C.D."/>
            <person name="Teijaro C.N."/>
            <person name="Fluegel L."/>
            <person name="Davis C.M."/>
            <person name="Simpson J.R."/>
            <person name="Lauterbach L."/>
            <person name="Steele A.D."/>
            <person name="Gui C."/>
            <person name="Meng S."/>
            <person name="Li G."/>
            <person name="Viehrig K."/>
            <person name="Ye F."/>
            <person name="Su P."/>
            <person name="Kiefer A.F."/>
            <person name="Nichols A."/>
            <person name="Cepeda A.J."/>
            <person name="Yan W."/>
            <person name="Fan B."/>
            <person name="Jiang Y."/>
            <person name="Adhikari A."/>
            <person name="Zheng C.-J."/>
            <person name="Schuster L."/>
            <person name="Cowan T.M."/>
            <person name="Smanski M.J."/>
            <person name="Chevrette M.G."/>
            <person name="De Carvalho L.P.S."/>
            <person name="Shen B."/>
        </authorList>
    </citation>
    <scope>NUCLEOTIDE SEQUENCE [LARGE SCALE GENOMIC DNA]</scope>
    <source>
        <strain evidence="3 4">NPDC017990</strain>
    </source>
</reference>
<dbReference type="Proteomes" id="UP001610818">
    <property type="component" value="Unassembled WGS sequence"/>
</dbReference>
<proteinExistence type="predicted"/>
<feature type="domain" description="HTH cro/C1-type" evidence="2">
    <location>
        <begin position="5"/>
        <end position="60"/>
    </location>
</feature>
<dbReference type="SUPFAM" id="SSF50475">
    <property type="entry name" value="FMN-binding split barrel"/>
    <property type="match status" value="1"/>
</dbReference>
<evidence type="ECO:0000259" key="2">
    <source>
        <dbReference type="PROSITE" id="PS50943"/>
    </source>
</evidence>
<dbReference type="InterPro" id="IPR010982">
    <property type="entry name" value="Lambda_DNA-bd_dom_sf"/>
</dbReference>
<dbReference type="InterPro" id="IPR001387">
    <property type="entry name" value="Cro/C1-type_HTH"/>
</dbReference>
<dbReference type="Pfam" id="PF01381">
    <property type="entry name" value="HTH_3"/>
    <property type="match status" value="1"/>
</dbReference>
<evidence type="ECO:0000313" key="4">
    <source>
        <dbReference type="Proteomes" id="UP001610818"/>
    </source>
</evidence>
<dbReference type="Gene3D" id="2.30.110.10">
    <property type="entry name" value="Electron Transport, Fmn-binding Protein, Chain A"/>
    <property type="match status" value="1"/>
</dbReference>
<dbReference type="SMART" id="SM00530">
    <property type="entry name" value="HTH_XRE"/>
    <property type="match status" value="1"/>
</dbReference>
<sequence>MGRRLAQRREQLGLTRQETAERAGTAPGYLQHLEEHPTAAPGTGVLIRLAGALETTAAELRGGGVDQPPGLGRAAPHPELAQLSAEECRARLSTHGVGRLAVSAPEGPTIVPVNYTVIDDAIVFRTAPGKSPARAVGTLVAFEVDHIDDALSRGWSVLVRGHARAVSDPDAVRRLQDQAYSSPWADGQRDLWVRIEIDSVSGRGITAAPSPAGGGE</sequence>
<gene>
    <name evidence="3" type="ORF">ACH4F9_37785</name>
</gene>
<comment type="caution">
    <text evidence="3">The sequence shown here is derived from an EMBL/GenBank/DDBJ whole genome shotgun (WGS) entry which is preliminary data.</text>
</comment>
<dbReference type="SUPFAM" id="SSF47413">
    <property type="entry name" value="lambda repressor-like DNA-binding domains"/>
    <property type="match status" value="1"/>
</dbReference>
<dbReference type="InterPro" id="IPR024747">
    <property type="entry name" value="Pyridox_Oxase-rel"/>
</dbReference>
<dbReference type="RefSeq" id="WP_397717517.1">
    <property type="nucleotide sequence ID" value="NZ_JBIRGN010000008.1"/>
</dbReference>
<dbReference type="InterPro" id="IPR012349">
    <property type="entry name" value="Split_barrel_FMN-bd"/>
</dbReference>
<evidence type="ECO:0000256" key="1">
    <source>
        <dbReference type="SAM" id="MobiDB-lite"/>
    </source>
</evidence>
<keyword evidence="4" id="KW-1185">Reference proteome</keyword>
<dbReference type="CDD" id="cd00093">
    <property type="entry name" value="HTH_XRE"/>
    <property type="match status" value="1"/>
</dbReference>
<protein>
    <submittedName>
        <fullName evidence="3">Helix-turn-helix domain-containing protein</fullName>
    </submittedName>
</protein>
<evidence type="ECO:0000313" key="3">
    <source>
        <dbReference type="EMBL" id="MFH8550758.1"/>
    </source>
</evidence>
<organism evidence="3 4">
    <name type="scientific">Streptomyces longisporoflavus</name>
    <dbReference type="NCBI Taxonomy" id="28044"/>
    <lineage>
        <taxon>Bacteria</taxon>
        <taxon>Bacillati</taxon>
        <taxon>Actinomycetota</taxon>
        <taxon>Actinomycetes</taxon>
        <taxon>Kitasatosporales</taxon>
        <taxon>Streptomycetaceae</taxon>
        <taxon>Streptomyces</taxon>
    </lineage>
</organism>
<accession>A0ABW7R1D5</accession>
<name>A0ABW7R1D5_9ACTN</name>
<dbReference type="EMBL" id="JBIRGQ010000008">
    <property type="protein sequence ID" value="MFH8550758.1"/>
    <property type="molecule type" value="Genomic_DNA"/>
</dbReference>